<dbReference type="Proteomes" id="UP000299102">
    <property type="component" value="Unassembled WGS sequence"/>
</dbReference>
<name>A0A4C1YHZ9_EUMVA</name>
<proteinExistence type="predicted"/>
<sequence>MGFPKLIPLLKGLIQAGGTLEGIRYPPFRILRRTIDRAPAANSIAIPSNPGPRRPTVEEPRAEIYKCGSLRIK</sequence>
<reference evidence="1 2" key="1">
    <citation type="journal article" date="2019" name="Commun. Biol.">
        <title>The bagworm genome reveals a unique fibroin gene that provides high tensile strength.</title>
        <authorList>
            <person name="Kono N."/>
            <person name="Nakamura H."/>
            <person name="Ohtoshi R."/>
            <person name="Tomita M."/>
            <person name="Numata K."/>
            <person name="Arakawa K."/>
        </authorList>
    </citation>
    <scope>NUCLEOTIDE SEQUENCE [LARGE SCALE GENOMIC DNA]</scope>
</reference>
<accession>A0A4C1YHZ9</accession>
<evidence type="ECO:0000313" key="1">
    <source>
        <dbReference type="EMBL" id="GBP74680.1"/>
    </source>
</evidence>
<protein>
    <submittedName>
        <fullName evidence="1">Uncharacterized protein</fullName>
    </submittedName>
</protein>
<dbReference type="EMBL" id="BGZK01001218">
    <property type="protein sequence ID" value="GBP74680.1"/>
    <property type="molecule type" value="Genomic_DNA"/>
</dbReference>
<keyword evidence="2" id="KW-1185">Reference proteome</keyword>
<dbReference type="AlphaFoldDB" id="A0A4C1YHZ9"/>
<organism evidence="1 2">
    <name type="scientific">Eumeta variegata</name>
    <name type="common">Bagworm moth</name>
    <name type="synonym">Eumeta japonica</name>
    <dbReference type="NCBI Taxonomy" id="151549"/>
    <lineage>
        <taxon>Eukaryota</taxon>
        <taxon>Metazoa</taxon>
        <taxon>Ecdysozoa</taxon>
        <taxon>Arthropoda</taxon>
        <taxon>Hexapoda</taxon>
        <taxon>Insecta</taxon>
        <taxon>Pterygota</taxon>
        <taxon>Neoptera</taxon>
        <taxon>Endopterygota</taxon>
        <taxon>Lepidoptera</taxon>
        <taxon>Glossata</taxon>
        <taxon>Ditrysia</taxon>
        <taxon>Tineoidea</taxon>
        <taxon>Psychidae</taxon>
        <taxon>Oiketicinae</taxon>
        <taxon>Eumeta</taxon>
    </lineage>
</organism>
<comment type="caution">
    <text evidence="1">The sequence shown here is derived from an EMBL/GenBank/DDBJ whole genome shotgun (WGS) entry which is preliminary data.</text>
</comment>
<evidence type="ECO:0000313" key="2">
    <source>
        <dbReference type="Proteomes" id="UP000299102"/>
    </source>
</evidence>
<gene>
    <name evidence="1" type="ORF">EVAR_58946_1</name>
</gene>